<dbReference type="eggNOG" id="KOG1471">
    <property type="taxonomic scope" value="Eukaryota"/>
</dbReference>
<evidence type="ECO:0000259" key="1">
    <source>
        <dbReference type="PROSITE" id="PS50191"/>
    </source>
</evidence>
<dbReference type="PANTHER" id="PTHR23324:SF83">
    <property type="entry name" value="SEC14-LIKE PROTEIN 2"/>
    <property type="match status" value="1"/>
</dbReference>
<name>A0A0D3KK91_EMIH1</name>
<dbReference type="PaxDb" id="2903-EOD36176"/>
<evidence type="ECO:0000313" key="3">
    <source>
        <dbReference type="Proteomes" id="UP000013827"/>
    </source>
</evidence>
<dbReference type="RefSeq" id="XP_005788605.1">
    <property type="nucleotide sequence ID" value="XM_005788548.1"/>
</dbReference>
<dbReference type="GeneID" id="17281447"/>
<dbReference type="InterPro" id="IPR001251">
    <property type="entry name" value="CRAL-TRIO_dom"/>
</dbReference>
<evidence type="ECO:0000313" key="2">
    <source>
        <dbReference type="EnsemblProtists" id="EOD36176"/>
    </source>
</evidence>
<reference evidence="2" key="2">
    <citation type="submission" date="2024-10" db="UniProtKB">
        <authorList>
            <consortium name="EnsemblProtists"/>
        </authorList>
    </citation>
    <scope>IDENTIFICATION</scope>
</reference>
<dbReference type="HOGENOM" id="CLU_463411_0_0_1"/>
<dbReference type="PANTHER" id="PTHR23324">
    <property type="entry name" value="SEC14 RELATED PROTEIN"/>
    <property type="match status" value="1"/>
</dbReference>
<dbReference type="InterPro" id="IPR011990">
    <property type="entry name" value="TPR-like_helical_dom_sf"/>
</dbReference>
<reference evidence="3" key="1">
    <citation type="journal article" date="2013" name="Nature">
        <title>Pan genome of the phytoplankton Emiliania underpins its global distribution.</title>
        <authorList>
            <person name="Read B.A."/>
            <person name="Kegel J."/>
            <person name="Klute M.J."/>
            <person name="Kuo A."/>
            <person name="Lefebvre S.C."/>
            <person name="Maumus F."/>
            <person name="Mayer C."/>
            <person name="Miller J."/>
            <person name="Monier A."/>
            <person name="Salamov A."/>
            <person name="Young J."/>
            <person name="Aguilar M."/>
            <person name="Claverie J.M."/>
            <person name="Frickenhaus S."/>
            <person name="Gonzalez K."/>
            <person name="Herman E.K."/>
            <person name="Lin Y.C."/>
            <person name="Napier J."/>
            <person name="Ogata H."/>
            <person name="Sarno A.F."/>
            <person name="Shmutz J."/>
            <person name="Schroeder D."/>
            <person name="de Vargas C."/>
            <person name="Verret F."/>
            <person name="von Dassow P."/>
            <person name="Valentin K."/>
            <person name="Van de Peer Y."/>
            <person name="Wheeler G."/>
            <person name="Dacks J.B."/>
            <person name="Delwiche C.F."/>
            <person name="Dyhrman S.T."/>
            <person name="Glockner G."/>
            <person name="John U."/>
            <person name="Richards T."/>
            <person name="Worden A.Z."/>
            <person name="Zhang X."/>
            <person name="Grigoriev I.V."/>
            <person name="Allen A.E."/>
            <person name="Bidle K."/>
            <person name="Borodovsky M."/>
            <person name="Bowler C."/>
            <person name="Brownlee C."/>
            <person name="Cock J.M."/>
            <person name="Elias M."/>
            <person name="Gladyshev V.N."/>
            <person name="Groth M."/>
            <person name="Guda C."/>
            <person name="Hadaegh A."/>
            <person name="Iglesias-Rodriguez M.D."/>
            <person name="Jenkins J."/>
            <person name="Jones B.M."/>
            <person name="Lawson T."/>
            <person name="Leese F."/>
            <person name="Lindquist E."/>
            <person name="Lobanov A."/>
            <person name="Lomsadze A."/>
            <person name="Malik S.B."/>
            <person name="Marsh M.E."/>
            <person name="Mackinder L."/>
            <person name="Mock T."/>
            <person name="Mueller-Roeber B."/>
            <person name="Pagarete A."/>
            <person name="Parker M."/>
            <person name="Probert I."/>
            <person name="Quesneville H."/>
            <person name="Raines C."/>
            <person name="Rensing S.A."/>
            <person name="Riano-Pachon D.M."/>
            <person name="Richier S."/>
            <person name="Rokitta S."/>
            <person name="Shiraiwa Y."/>
            <person name="Soanes D.M."/>
            <person name="van der Giezen M."/>
            <person name="Wahlund T.M."/>
            <person name="Williams B."/>
            <person name="Wilson W."/>
            <person name="Wolfe G."/>
            <person name="Wurch L.L."/>
        </authorList>
    </citation>
    <scope>NUCLEOTIDE SEQUENCE</scope>
</reference>
<protein>
    <recommendedName>
        <fullName evidence="1">CRAL-TRIO domain-containing protein</fullName>
    </recommendedName>
</protein>
<dbReference type="EnsemblProtists" id="EOD36176">
    <property type="protein sequence ID" value="EOD36176"/>
    <property type="gene ID" value="EMIHUDRAFT_226778"/>
</dbReference>
<dbReference type="Proteomes" id="UP000013827">
    <property type="component" value="Unassembled WGS sequence"/>
</dbReference>
<dbReference type="SUPFAM" id="SSF52087">
    <property type="entry name" value="CRAL/TRIO domain"/>
    <property type="match status" value="1"/>
</dbReference>
<dbReference type="KEGG" id="ehx:EMIHUDRAFT_226778"/>
<feature type="domain" description="CRAL-TRIO" evidence="1">
    <location>
        <begin position="135"/>
        <end position="330"/>
    </location>
</feature>
<dbReference type="InterPro" id="IPR036865">
    <property type="entry name" value="CRAL-TRIO_dom_sf"/>
</dbReference>
<keyword evidence="3" id="KW-1185">Reference proteome</keyword>
<dbReference type="Gene3D" id="3.40.525.10">
    <property type="entry name" value="CRAL-TRIO lipid binding domain"/>
    <property type="match status" value="1"/>
</dbReference>
<dbReference type="PROSITE" id="PS50191">
    <property type="entry name" value="CRAL_TRIO"/>
    <property type="match status" value="1"/>
</dbReference>
<proteinExistence type="predicted"/>
<dbReference type="SMART" id="SM00516">
    <property type="entry name" value="SEC14"/>
    <property type="match status" value="1"/>
</dbReference>
<dbReference type="CDD" id="cd00170">
    <property type="entry name" value="SEC14"/>
    <property type="match status" value="1"/>
</dbReference>
<dbReference type="Gene3D" id="1.25.40.10">
    <property type="entry name" value="Tetratricopeptide repeat domain"/>
    <property type="match status" value="1"/>
</dbReference>
<dbReference type="AlphaFoldDB" id="A0A0D3KK91"/>
<dbReference type="Pfam" id="PF00650">
    <property type="entry name" value="CRAL_TRIO"/>
    <property type="match status" value="1"/>
</dbReference>
<sequence length="589" mass="63358">MLGVLLRRSLIRAPAHVSFPVRHRRGHSWLAAAAVAGAALASASQCDSELDDSEEATALAALVQSLRRLADWASLEPAWRQFRHARGGGDACALAYLRTGGNDPEAAAVRIADTLSFRQANGLVADDAELWRAVEEHPARDRWPFAYLPGSEVPDGSPVCYARLSQLQVAATLAAFDEEELMHFVALWFEGAQRLLGDSSRRRGDPVRGTYDVYDCADLSAWSFLSEVRAHRPAIKRIFAIGSEHFPDLLYKCYVLNAPTVAALVWRCVAPFMSEQAQAKVCISRGVPPELAEALGGEAAVRRMVALVSEEGEGVEPYDEALGGPNGRGDGLNIGTLLPLLNNRAACHLELADAMSGYGEERVHAYKRASYDAEDAAKLSRMMGGNAKALFRLGRATLGVQSLRSRLVDAAEARGQTDAAEALRLRKVAAKEVDVSIMHLKSALQLQEGNRSISDKLDEAERLQAALERRGAPPPSKAPTPVVRPEKFAASVVFTPGDSWMSNKVALPLPVPKRGELDARGEEAYGEDAQYSVAADQPHGALSTPAQADTHIQSPDEFVMSFDFARGGNSLGEGIPGALVAAAMPMARV</sequence>
<organism evidence="2 3">
    <name type="scientific">Emiliania huxleyi (strain CCMP1516)</name>
    <dbReference type="NCBI Taxonomy" id="280463"/>
    <lineage>
        <taxon>Eukaryota</taxon>
        <taxon>Haptista</taxon>
        <taxon>Haptophyta</taxon>
        <taxon>Prymnesiophyceae</taxon>
        <taxon>Isochrysidales</taxon>
        <taxon>Noelaerhabdaceae</taxon>
        <taxon>Emiliania</taxon>
    </lineage>
</organism>
<accession>A0A0D3KK91</accession>
<dbReference type="InterPro" id="IPR051064">
    <property type="entry name" value="SEC14/CRAL-TRIO_domain"/>
</dbReference>
<dbReference type="GO" id="GO:0005737">
    <property type="term" value="C:cytoplasm"/>
    <property type="evidence" value="ECO:0007669"/>
    <property type="project" value="TreeGrafter"/>
</dbReference>